<reference evidence="3" key="4">
    <citation type="submission" date="2020-11" db="EMBL/GenBank/DDBJ databases">
        <title>Antibiotic susceptibility profiles of Pediococcus pentosaceus from various origins and their implications for the safety assessment of strains with food-technology applications.</title>
        <authorList>
            <person name="Shani N."/>
            <person name="Oberhaensli S."/>
            <person name="Arias E."/>
        </authorList>
    </citation>
    <scope>NUCLEOTIDE SEQUENCE</scope>
    <source>
        <strain evidence="3">FAM 19164</strain>
    </source>
</reference>
<dbReference type="Proteomes" id="UP000472573">
    <property type="component" value="Unassembled WGS sequence"/>
</dbReference>
<dbReference type="EMBL" id="WENB01000001">
    <property type="protein sequence ID" value="KAF0415043.1"/>
    <property type="molecule type" value="Genomic_DNA"/>
</dbReference>
<dbReference type="Pfam" id="PF17255">
    <property type="entry name" value="EbsA"/>
    <property type="match status" value="1"/>
</dbReference>
<protein>
    <submittedName>
        <fullName evidence="3">Pore-forming protein</fullName>
    </submittedName>
</protein>
<dbReference type="InterPro" id="IPR020215">
    <property type="entry name" value="EbsA-like"/>
</dbReference>
<keyword evidence="4" id="KW-1185">Reference proteome</keyword>
<keyword evidence="1" id="KW-0472">Membrane</keyword>
<reference evidence="4" key="3">
    <citation type="submission" date="2020-03" db="EMBL/GenBank/DDBJ databases">
        <title>SpeciesPrimer: A bioinformatics pipeline dedicated to the design of qPCR primers for the quantification of bacterial species.</title>
        <authorList>
            <person name="Dreier M."/>
            <person name="Berthoud H."/>
            <person name="Shani N."/>
            <person name="Wechsler D."/>
            <person name="Junier P."/>
        </authorList>
    </citation>
    <scope>NUCLEOTIDE SEQUENCE [LARGE SCALE GENOMIC DNA]</scope>
    <source>
        <strain evidence="4">FAM13073</strain>
    </source>
</reference>
<reference evidence="2" key="2">
    <citation type="submission" date="2019-12" db="EMBL/GenBank/DDBJ databases">
        <title>SpeciesPrimer: A bioinformatics pipeline dedicated to the design of qPCR primers for the quantification of bacterial species.</title>
        <authorList>
            <person name="Dreier M."/>
            <person name="Berthoud H."/>
            <person name="Shani N."/>
            <person name="Wechsler D."/>
            <person name="Junier P."/>
        </authorList>
    </citation>
    <scope>NUCLEOTIDE SEQUENCE</scope>
    <source>
        <strain evidence="2">FAM13073</strain>
    </source>
</reference>
<keyword evidence="1" id="KW-1133">Transmembrane helix</keyword>
<evidence type="ECO:0000313" key="2">
    <source>
        <dbReference type="EMBL" id="KAF0415043.1"/>
    </source>
</evidence>
<dbReference type="AlphaFoldDB" id="A0A6L5A425"/>
<evidence type="ECO:0000313" key="4">
    <source>
        <dbReference type="Proteomes" id="UP000472573"/>
    </source>
</evidence>
<dbReference type="RefSeq" id="WP_060743687.1">
    <property type="nucleotide sequence ID" value="NZ_CP023655.1"/>
</dbReference>
<dbReference type="Proteomes" id="UP000743107">
    <property type="component" value="Unassembled WGS sequence"/>
</dbReference>
<proteinExistence type="predicted"/>
<organism evidence="3 5">
    <name type="scientific">Pediococcus pentosaceus</name>
    <dbReference type="NCBI Taxonomy" id="1255"/>
    <lineage>
        <taxon>Bacteria</taxon>
        <taxon>Bacillati</taxon>
        <taxon>Bacillota</taxon>
        <taxon>Bacilli</taxon>
        <taxon>Lactobacillales</taxon>
        <taxon>Lactobacillaceae</taxon>
        <taxon>Pediococcus</taxon>
    </lineage>
</organism>
<dbReference type="EMBL" id="JADOFV010000001">
    <property type="protein sequence ID" value="MBF7126496.1"/>
    <property type="molecule type" value="Genomic_DNA"/>
</dbReference>
<feature type="transmembrane region" description="Helical" evidence="1">
    <location>
        <begin position="40"/>
        <end position="60"/>
    </location>
</feature>
<evidence type="ECO:0000313" key="5">
    <source>
        <dbReference type="Proteomes" id="UP000743107"/>
    </source>
</evidence>
<feature type="transmembrane region" description="Helical" evidence="1">
    <location>
        <begin position="12"/>
        <end position="34"/>
    </location>
</feature>
<evidence type="ECO:0000256" key="1">
    <source>
        <dbReference type="SAM" id="Phobius"/>
    </source>
</evidence>
<comment type="caution">
    <text evidence="3">The sequence shown here is derived from an EMBL/GenBank/DDBJ whole genome shotgun (WGS) entry which is preliminary data.</text>
</comment>
<evidence type="ECO:0000313" key="3">
    <source>
        <dbReference type="EMBL" id="MBF7126496.1"/>
    </source>
</evidence>
<sequence length="128" mass="14878">MKKVESFYYQPDFLNNMISWSWTLMILIVGIIFWLEVTTFNWITATFFALFIIVISVQTVSRTVEIIGSELIINRVIKSNFTILSINKIKNVTQGKMSLSFDYGNKRYKLLMSRKSSGKLFKTLTKKG</sequence>
<keyword evidence="1" id="KW-0812">Transmembrane</keyword>
<reference evidence="2" key="1">
    <citation type="submission" date="2019-10" db="EMBL/GenBank/DDBJ databases">
        <authorList>
            <person name="Irmler S."/>
            <person name="Berthoud H."/>
            <person name="Roetschi A."/>
            <person name="Arias E."/>
            <person name="Shani N."/>
            <person name="Wuethrich D."/>
            <person name="Bruggmann R."/>
        </authorList>
    </citation>
    <scope>NUCLEOTIDE SEQUENCE</scope>
    <source>
        <strain evidence="2">FAM13073</strain>
    </source>
</reference>
<name>A0A6L5A425_PEDPE</name>
<accession>A0A6L5A425</accession>
<gene>
    <name evidence="2" type="ORF">GBO79_01615</name>
    <name evidence="3" type="ORF">ITQ97_01415</name>
</gene>